<feature type="transmembrane region" description="Helical" evidence="1">
    <location>
        <begin position="380"/>
        <end position="396"/>
    </location>
</feature>
<dbReference type="VEuPathDB" id="GiardiaDB:GL50581_562"/>
<dbReference type="EMBL" id="AHGT01000043">
    <property type="protein sequence ID" value="ESU36603.1"/>
    <property type="molecule type" value="Genomic_DNA"/>
</dbReference>
<reference evidence="2 3" key="2">
    <citation type="journal article" date="2013" name="Genome Biol. Evol.">
        <title>Genome sequencing of Giardia lamblia genotypes A2 and B isolates (DH and GS) and comparative analysis with the genomes of genotypes A1 and E (WB and Pig).</title>
        <authorList>
            <person name="Adam R.D."/>
            <person name="Dahlstrom E.W."/>
            <person name="Martens C.A."/>
            <person name="Bruno D.P."/>
            <person name="Barbian K.D."/>
            <person name="Ricklefs S.M."/>
            <person name="Hernandez M.M."/>
            <person name="Narla N.P."/>
            <person name="Patel R.B."/>
            <person name="Porcella S.F."/>
            <person name="Nash T.E."/>
        </authorList>
    </citation>
    <scope>NUCLEOTIDE SEQUENCE [LARGE SCALE GENOMIC DNA]</scope>
    <source>
        <strain evidence="2 3">DH</strain>
    </source>
</reference>
<accession>V6TCH5</accession>
<feature type="transmembrane region" description="Helical" evidence="1">
    <location>
        <begin position="723"/>
        <end position="745"/>
    </location>
</feature>
<dbReference type="VEuPathDB" id="GiardiaDB:DHA2_153398"/>
<feature type="transmembrane region" description="Helical" evidence="1">
    <location>
        <begin position="157"/>
        <end position="176"/>
    </location>
</feature>
<evidence type="ECO:0000256" key="1">
    <source>
        <dbReference type="SAM" id="Phobius"/>
    </source>
</evidence>
<dbReference type="VEuPathDB" id="GiardiaDB:QR46_1995"/>
<protein>
    <submittedName>
        <fullName evidence="2">Uncharacterized protein</fullName>
    </submittedName>
</protein>
<feature type="transmembrane region" description="Helical" evidence="1">
    <location>
        <begin position="402"/>
        <end position="418"/>
    </location>
</feature>
<reference evidence="3" key="1">
    <citation type="submission" date="2012-02" db="EMBL/GenBank/DDBJ databases">
        <title>Genome sequencing of Giardia lamblia Genotypes A2 and B isolates (DH and GS) and comparative analysis with the genomes of Genotypes A1 and E (WB and Pig).</title>
        <authorList>
            <person name="Adam R."/>
            <person name="Dahlstrom E."/>
            <person name="Martens C."/>
            <person name="Bruno D."/>
            <person name="Barbian K."/>
            <person name="Porcella S.F."/>
            <person name="Nash T."/>
        </authorList>
    </citation>
    <scope>NUCLEOTIDE SEQUENCE</scope>
    <source>
        <strain evidence="3">DH</strain>
    </source>
</reference>
<feature type="transmembrane region" description="Helical" evidence="1">
    <location>
        <begin position="698"/>
        <end position="717"/>
    </location>
</feature>
<dbReference type="Proteomes" id="UP000018320">
    <property type="component" value="Unassembled WGS sequence"/>
</dbReference>
<feature type="transmembrane region" description="Helical" evidence="1">
    <location>
        <begin position="217"/>
        <end position="234"/>
    </location>
</feature>
<feature type="transmembrane region" description="Helical" evidence="1">
    <location>
        <begin position="46"/>
        <end position="63"/>
    </location>
</feature>
<gene>
    <name evidence="2" type="ORF">DHA2_153398</name>
</gene>
<name>V6TCH5_GIAIN</name>
<dbReference type="AlphaFoldDB" id="V6TCH5"/>
<keyword evidence="1" id="KW-0472">Membrane</keyword>
<feature type="transmembrane region" description="Helical" evidence="1">
    <location>
        <begin position="254"/>
        <end position="274"/>
    </location>
</feature>
<feature type="transmembrane region" description="Helical" evidence="1">
    <location>
        <begin position="17"/>
        <end position="34"/>
    </location>
</feature>
<sequence length="747" mass="84937">MACKAASVTKDLTSFPWVLHLSAGSIVAGPGSILKRTPYRSPGMSYGFIMGLCMACTMLGVSMKVNAVEKMIAEGPLSLYDVIIYRPNSGPLMLLAIYVLRRLGPYSLLLHFLWPVTLDLVVGALYEHTAKKFFREMARLLNRYLKEPDKQPYKRKTLSLVVSCFTAPGVSVLVYIQRKMMITELFLLNVYFYLLQGSHAPYTACISTALVMLDSNYFPIAVFTSVYCLSWTFLVPRASTRRYKNYIFKVTGRLLHIVILQLVLIAVLIVPFALMHDDPAELLGFIGSRLHAMFVVRPESVAHSGNNMHDPHSIPLPSFWDIVCFLKAMTSGRFDDLTDYIEDNSLWVWNAVTVVIFVGINLSIMFAWMRRHASVEPIHQVLLCFSTLMSFIVFIPERSFTIILPVLTAIYYILLDLISTTSQTATQKGLEHAVATERTHLGLHPIATQRGLMRQSRVTGRCRCTGTSTSLKDVVNIIPTSLASIDDTPFACLKNESSSFDTGTSTNNDPQKQLYQKWLKNYNNLRYKHLSQKILANRNRMITHPFNDLFVANDLILGSNVYRTLSTRDRWKRTDQTSKNRADESQSALKYIRDERADSLFGNDEALCSCFSGTHLAYFNKNIRNGIDTAGSHFLDFLEEYRDRLSHLLPLILQMLFAFYNMYSSVQNTGIVRRYSQVFNVASFLALRRAFKENEKTLMWSLPFLCIDLFGVEWVLLNRGVKMILALFMIMCNTALLAFVGFKFLEI</sequence>
<evidence type="ECO:0000313" key="3">
    <source>
        <dbReference type="Proteomes" id="UP000018320"/>
    </source>
</evidence>
<proteinExistence type="predicted"/>
<comment type="caution">
    <text evidence="2">The sequence shown here is derived from an EMBL/GenBank/DDBJ whole genome shotgun (WGS) entry which is preliminary data.</text>
</comment>
<keyword evidence="1" id="KW-1133">Transmembrane helix</keyword>
<keyword evidence="1" id="KW-0812">Transmembrane</keyword>
<evidence type="ECO:0000313" key="2">
    <source>
        <dbReference type="EMBL" id="ESU36603.1"/>
    </source>
</evidence>
<dbReference type="VEuPathDB" id="GiardiaDB:GL50803_0013947"/>
<feature type="transmembrane region" description="Helical" evidence="1">
    <location>
        <begin position="346"/>
        <end position="368"/>
    </location>
</feature>
<feature type="transmembrane region" description="Helical" evidence="1">
    <location>
        <begin position="188"/>
        <end position="211"/>
    </location>
</feature>
<organism evidence="2 3">
    <name type="scientific">Giardia intestinalis</name>
    <name type="common">Giardia lamblia</name>
    <dbReference type="NCBI Taxonomy" id="5741"/>
    <lineage>
        <taxon>Eukaryota</taxon>
        <taxon>Metamonada</taxon>
        <taxon>Diplomonadida</taxon>
        <taxon>Hexamitidae</taxon>
        <taxon>Giardiinae</taxon>
        <taxon>Giardia</taxon>
    </lineage>
</organism>
<feature type="transmembrane region" description="Helical" evidence="1">
    <location>
        <begin position="108"/>
        <end position="126"/>
    </location>
</feature>